<comment type="pathway">
    <text evidence="1">Cofactor biosynthesis; ubiquinone biosynthesis.</text>
</comment>
<feature type="binding site" evidence="1">
    <location>
        <position position="193"/>
    </location>
    <ligand>
        <name>[4Fe-4S] cluster</name>
        <dbReference type="ChEBI" id="CHEBI:49883"/>
    </ligand>
</feature>
<comment type="subunit">
    <text evidence="1">Forms a heterodimer with UbiU.</text>
</comment>
<dbReference type="PANTHER" id="PTHR30217:SF11">
    <property type="entry name" value="UBIQUINONE BIOSYNTHESIS PROTEIN UBIV"/>
    <property type="match status" value="1"/>
</dbReference>
<sequence>MSRSRLVMGPVLFHWDENRKNDFYNRIADETDIDTVHIGEVVCAKRMPFFDKYLPDVIERLQRAGKEVVFSTLALVMNDREVSQIREIAEMPDILIEANDISVVRLLADRPHMIGPYINTYNESTLAYFASRGAKRIALPWELPMSSIKTLSNIQDSAEIEVQVFGRAPLAISARCYSARARGLHKDGCQYVCGDHLDGMDVETLDDTPFLAVNGLQTLSSHYIELSDNIIRMQKAGVGAFRLSPHSLDMIKVADLYRQMLDHKIDPENLRLCLGKLHFPMAFADGFLHGAPGTEFRHTLGRRAE</sequence>
<feature type="binding site" evidence="1">
    <location>
        <position position="43"/>
    </location>
    <ligand>
        <name>[4Fe-4S] cluster</name>
        <dbReference type="ChEBI" id="CHEBI:49883"/>
    </ligand>
</feature>
<feature type="binding site" evidence="1">
    <location>
        <position position="176"/>
    </location>
    <ligand>
        <name>[4Fe-4S] cluster</name>
        <dbReference type="ChEBI" id="CHEBI:49883"/>
    </ligand>
</feature>
<feature type="binding site" evidence="1">
    <location>
        <position position="189"/>
    </location>
    <ligand>
        <name>[4Fe-4S] cluster</name>
        <dbReference type="ChEBI" id="CHEBI:49883"/>
    </ligand>
</feature>
<evidence type="ECO:0000313" key="4">
    <source>
        <dbReference type="Proteomes" id="UP000264179"/>
    </source>
</evidence>
<keyword evidence="1" id="KW-0408">Iron</keyword>
<reference evidence="4 5" key="1">
    <citation type="journal article" date="2018" name="Nat. Biotechnol.">
        <title>A standardized bacterial taxonomy based on genome phylogeny substantially revises the tree of life.</title>
        <authorList>
            <person name="Parks D.H."/>
            <person name="Chuvochina M."/>
            <person name="Waite D.W."/>
            <person name="Rinke C."/>
            <person name="Skarshewski A."/>
            <person name="Chaumeil P.A."/>
            <person name="Hugenholtz P."/>
        </authorList>
    </citation>
    <scope>NUCLEOTIDE SEQUENCE [LARGE SCALE GENOMIC DNA]</scope>
    <source>
        <strain evidence="2">UBA8707</strain>
        <strain evidence="3">UBA9881</strain>
    </source>
</reference>
<keyword evidence="1" id="KW-0479">Metal-binding</keyword>
<dbReference type="InterPro" id="IPR001539">
    <property type="entry name" value="Peptidase_U32"/>
</dbReference>
<comment type="cofactor">
    <cofactor evidence="1">
        <name>[4Fe-4S] cluster</name>
        <dbReference type="ChEBI" id="CHEBI:49883"/>
    </cofactor>
</comment>
<dbReference type="Pfam" id="PF01136">
    <property type="entry name" value="Peptidase_U32"/>
    <property type="match status" value="1"/>
</dbReference>
<keyword evidence="1" id="KW-0411">Iron-sulfur</keyword>
<dbReference type="NCBIfam" id="NF011991">
    <property type="entry name" value="PRK15447.1"/>
    <property type="match status" value="1"/>
</dbReference>
<keyword evidence="1" id="KW-0004">4Fe-4S</keyword>
<evidence type="ECO:0000313" key="3">
    <source>
        <dbReference type="EMBL" id="HCW66587.1"/>
    </source>
</evidence>
<dbReference type="Proteomes" id="UP000264753">
    <property type="component" value="Unassembled WGS sequence"/>
</dbReference>
<dbReference type="EMBL" id="DOOG01000106">
    <property type="protein sequence ID" value="HBU98760.1"/>
    <property type="molecule type" value="Genomic_DNA"/>
</dbReference>
<dbReference type="RefSeq" id="WP_276653581.1">
    <property type="nucleotide sequence ID" value="NZ_DOOG01000106.1"/>
</dbReference>
<evidence type="ECO:0000313" key="5">
    <source>
        <dbReference type="Proteomes" id="UP000264753"/>
    </source>
</evidence>
<dbReference type="UniPathway" id="UPA00232"/>
<dbReference type="InterPro" id="IPR043693">
    <property type="entry name" value="UbiV"/>
</dbReference>
<name>A0A358HUB3_9PROT</name>
<evidence type="ECO:0000313" key="2">
    <source>
        <dbReference type="EMBL" id="HBU98760.1"/>
    </source>
</evidence>
<gene>
    <name evidence="1" type="primary">ubiV</name>
    <name evidence="2" type="ORF">DEF21_12750</name>
    <name evidence="3" type="ORF">DHR80_05100</name>
</gene>
<dbReference type="GO" id="GO:0051539">
    <property type="term" value="F:4 iron, 4 sulfur cluster binding"/>
    <property type="evidence" value="ECO:0007669"/>
    <property type="project" value="UniProtKB-UniRule"/>
</dbReference>
<comment type="function">
    <text evidence="1">Required for O(2)-independent ubiquinone (coenzyme Q) biosynthesis. Together with UbiU, is essential for the C6-hydroxylation reaction in the oxygen-independent ubiquinone biosynthesis pathway.</text>
</comment>
<dbReference type="GO" id="GO:0006744">
    <property type="term" value="P:ubiquinone biosynthetic process"/>
    <property type="evidence" value="ECO:0007669"/>
    <property type="project" value="UniProtKB-UniRule"/>
</dbReference>
<keyword evidence="1" id="KW-0831">Ubiquinone biosynthesis</keyword>
<evidence type="ECO:0000256" key="1">
    <source>
        <dbReference type="HAMAP-Rule" id="MF_02233"/>
    </source>
</evidence>
<protein>
    <recommendedName>
        <fullName evidence="1">Ubiquinone biosynthesis protein UbiV</fullName>
    </recommendedName>
</protein>
<organism evidence="2 5">
    <name type="scientific">Thalassospira lucentensis</name>
    <dbReference type="NCBI Taxonomy" id="168935"/>
    <lineage>
        <taxon>Bacteria</taxon>
        <taxon>Pseudomonadati</taxon>
        <taxon>Pseudomonadota</taxon>
        <taxon>Alphaproteobacteria</taxon>
        <taxon>Rhodospirillales</taxon>
        <taxon>Thalassospiraceae</taxon>
        <taxon>Thalassospira</taxon>
    </lineage>
</organism>
<dbReference type="AlphaFoldDB" id="A0A358HUB3"/>
<proteinExistence type="inferred from homology"/>
<dbReference type="HAMAP" id="MF_02233">
    <property type="entry name" value="UbiV"/>
    <property type="match status" value="1"/>
</dbReference>
<dbReference type="Proteomes" id="UP000264179">
    <property type="component" value="Unassembled WGS sequence"/>
</dbReference>
<accession>A0A358HUB3</accession>
<dbReference type="InterPro" id="IPR051454">
    <property type="entry name" value="RNA/ubiquinone_mod_enzymes"/>
</dbReference>
<dbReference type="GO" id="GO:0046872">
    <property type="term" value="F:metal ion binding"/>
    <property type="evidence" value="ECO:0007669"/>
    <property type="project" value="UniProtKB-KW"/>
</dbReference>
<dbReference type="EMBL" id="DPOP01000050">
    <property type="protein sequence ID" value="HCW66587.1"/>
    <property type="molecule type" value="Genomic_DNA"/>
</dbReference>
<dbReference type="PANTHER" id="PTHR30217">
    <property type="entry name" value="PEPTIDASE U32 FAMILY"/>
    <property type="match status" value="1"/>
</dbReference>
<comment type="caution">
    <text evidence="2">The sequence shown here is derived from an EMBL/GenBank/DDBJ whole genome shotgun (WGS) entry which is preliminary data.</text>
</comment>
<comment type="similarity">
    <text evidence="1">Belongs to the peptidase U32 family. UbiV subfamily.</text>
</comment>